<reference evidence="1 2" key="1">
    <citation type="journal article" date="2011" name="J. Bacteriol.">
        <title>Complete genome sequence of Amycolicicoccus subflavus DQS3-9A1T, an actinomycete isolated from crude oil-polluted soil.</title>
        <authorList>
            <person name="Cai M."/>
            <person name="Chen W.M."/>
            <person name="Nie Y."/>
            <person name="Chi C.Q."/>
            <person name="Wang Y.N."/>
            <person name="Tang Y.Q."/>
            <person name="Li G.Y."/>
            <person name="Wu X.L."/>
        </authorList>
    </citation>
    <scope>NUCLEOTIDE SEQUENCE [LARGE SCALE GENOMIC DNA]</scope>
    <source>
        <strain evidence="2">DSM 45089 / DQS3-9A1</strain>
    </source>
</reference>
<dbReference type="KEGG" id="asd:AS9A_1470"/>
<protein>
    <submittedName>
        <fullName evidence="1">Uncharacterized protein</fullName>
    </submittedName>
</protein>
<name>F6EH85_HOYSD</name>
<sequence>MVSAIGSGLGNPDCADATAGPALSVIAHANTVGSAMATGKRRRNTLLVMVTPLAQDAELSRI</sequence>
<organism evidence="1 2">
    <name type="scientific">Hoyosella subflava (strain DSM 45089 / JCM 17490 / NBRC 109087 / DQS3-9A1)</name>
    <name type="common">Amycolicicoccus subflavus</name>
    <dbReference type="NCBI Taxonomy" id="443218"/>
    <lineage>
        <taxon>Bacteria</taxon>
        <taxon>Bacillati</taxon>
        <taxon>Actinomycetota</taxon>
        <taxon>Actinomycetes</taxon>
        <taxon>Mycobacteriales</taxon>
        <taxon>Hoyosellaceae</taxon>
        <taxon>Hoyosella</taxon>
    </lineage>
</organism>
<dbReference type="EMBL" id="CP002786">
    <property type="protein sequence ID" value="AEF39922.1"/>
    <property type="molecule type" value="Genomic_DNA"/>
</dbReference>
<dbReference type="Proteomes" id="UP000009235">
    <property type="component" value="Chromosome"/>
</dbReference>
<dbReference type="HOGENOM" id="CLU_2893997_0_0_11"/>
<gene>
    <name evidence="1" type="ordered locus">AS9A_1470</name>
</gene>
<keyword evidence="2" id="KW-1185">Reference proteome</keyword>
<dbReference type="AlphaFoldDB" id="F6EH85"/>
<accession>F6EH85</accession>
<proteinExistence type="predicted"/>
<evidence type="ECO:0000313" key="1">
    <source>
        <dbReference type="EMBL" id="AEF39922.1"/>
    </source>
</evidence>
<evidence type="ECO:0000313" key="2">
    <source>
        <dbReference type="Proteomes" id="UP000009235"/>
    </source>
</evidence>
<dbReference type="STRING" id="443218.AS9A_1470"/>